<protein>
    <submittedName>
        <fullName evidence="2">Ribosomal RNA large subunit methyltransferase K/L</fullName>
    </submittedName>
</protein>
<dbReference type="EMBL" id="JASDAP010000008">
    <property type="protein sequence ID" value="KAK1898307.1"/>
    <property type="molecule type" value="Genomic_DNA"/>
</dbReference>
<dbReference type="Proteomes" id="UP001228049">
    <property type="component" value="Unassembled WGS sequence"/>
</dbReference>
<keyword evidence="2" id="KW-0489">Methyltransferase</keyword>
<feature type="region of interest" description="Disordered" evidence="1">
    <location>
        <begin position="1"/>
        <end position="52"/>
    </location>
</feature>
<evidence type="ECO:0000313" key="3">
    <source>
        <dbReference type="Proteomes" id="UP001228049"/>
    </source>
</evidence>
<keyword evidence="2" id="KW-0808">Transferase</keyword>
<evidence type="ECO:0000256" key="1">
    <source>
        <dbReference type="SAM" id="MobiDB-lite"/>
    </source>
</evidence>
<comment type="caution">
    <text evidence="2">The sequence shown here is derived from an EMBL/GenBank/DDBJ whole genome shotgun (WGS) entry which is preliminary data.</text>
</comment>
<reference evidence="2" key="1">
    <citation type="submission" date="2023-04" db="EMBL/GenBank/DDBJ databases">
        <title>Chromosome-level genome of Chaenocephalus aceratus.</title>
        <authorList>
            <person name="Park H."/>
        </authorList>
    </citation>
    <scope>NUCLEOTIDE SEQUENCE</scope>
    <source>
        <strain evidence="2">DE</strain>
        <tissue evidence="2">Muscle</tissue>
    </source>
</reference>
<proteinExistence type="predicted"/>
<sequence length="113" mass="12300">MPALSGPRQLEPPLQQVGPNEESGAWEWRRAGGQPGIDPQPGEGTALPESVEEGKKIIPMQRLATQTPLRLKCPSWTEISAQSSTIAAGPRHYPTVMEGCEDEAEQTRRERGA</sequence>
<evidence type="ECO:0000313" key="2">
    <source>
        <dbReference type="EMBL" id="KAK1898307.1"/>
    </source>
</evidence>
<keyword evidence="3" id="KW-1185">Reference proteome</keyword>
<organism evidence="2 3">
    <name type="scientific">Dissostichus eleginoides</name>
    <name type="common">Patagonian toothfish</name>
    <name type="synonym">Dissostichus amissus</name>
    <dbReference type="NCBI Taxonomy" id="100907"/>
    <lineage>
        <taxon>Eukaryota</taxon>
        <taxon>Metazoa</taxon>
        <taxon>Chordata</taxon>
        <taxon>Craniata</taxon>
        <taxon>Vertebrata</taxon>
        <taxon>Euteleostomi</taxon>
        <taxon>Actinopterygii</taxon>
        <taxon>Neopterygii</taxon>
        <taxon>Teleostei</taxon>
        <taxon>Neoteleostei</taxon>
        <taxon>Acanthomorphata</taxon>
        <taxon>Eupercaria</taxon>
        <taxon>Perciformes</taxon>
        <taxon>Notothenioidei</taxon>
        <taxon>Nototheniidae</taxon>
        <taxon>Dissostichus</taxon>
    </lineage>
</organism>
<dbReference type="AlphaFoldDB" id="A0AAD9CC70"/>
<name>A0AAD9CC70_DISEL</name>
<gene>
    <name evidence="2" type="ORF">KUDE01_017831</name>
</gene>
<dbReference type="GO" id="GO:0032259">
    <property type="term" value="P:methylation"/>
    <property type="evidence" value="ECO:0007669"/>
    <property type="project" value="UniProtKB-KW"/>
</dbReference>
<accession>A0AAD9CC70</accession>
<dbReference type="GO" id="GO:0008168">
    <property type="term" value="F:methyltransferase activity"/>
    <property type="evidence" value="ECO:0007669"/>
    <property type="project" value="UniProtKB-KW"/>
</dbReference>